<dbReference type="InterPro" id="IPR022674">
    <property type="entry name" value="G6P_DH_NAD-bd"/>
</dbReference>
<name>A0A6A3A1A4_HIBSY</name>
<dbReference type="AlphaFoldDB" id="A0A6A3A1A4"/>
<dbReference type="GO" id="GO:0004345">
    <property type="term" value="F:glucose-6-phosphate dehydrogenase activity"/>
    <property type="evidence" value="ECO:0007669"/>
    <property type="project" value="UniProtKB-EC"/>
</dbReference>
<comment type="caution">
    <text evidence="8">The sequence shown here is derived from an EMBL/GenBank/DDBJ whole genome shotgun (WGS) entry which is preliminary data.</text>
</comment>
<dbReference type="PANTHER" id="PTHR23429">
    <property type="entry name" value="GLUCOSE-6-PHOSPHATE 1-DEHYDROGENASE G6PD"/>
    <property type="match status" value="1"/>
</dbReference>
<reference evidence="8" key="1">
    <citation type="submission" date="2019-09" db="EMBL/GenBank/DDBJ databases">
        <title>Draft genome information of white flower Hibiscus syriacus.</title>
        <authorList>
            <person name="Kim Y.-M."/>
        </authorList>
    </citation>
    <scope>NUCLEOTIDE SEQUENCE [LARGE SCALE GENOMIC DNA]</scope>
    <source>
        <strain evidence="8">YM2019G1</strain>
    </source>
</reference>
<evidence type="ECO:0000256" key="2">
    <source>
        <dbReference type="ARBA" id="ARBA00013019"/>
    </source>
</evidence>
<keyword evidence="4" id="KW-0521">NADP</keyword>
<evidence type="ECO:0000313" key="9">
    <source>
        <dbReference type="Proteomes" id="UP000436088"/>
    </source>
</evidence>
<dbReference type="EMBL" id="VEPZ02001055">
    <property type="protein sequence ID" value="KAE8697112.1"/>
    <property type="molecule type" value="Genomic_DNA"/>
</dbReference>
<feature type="domain" description="Glucose-6-phosphate dehydrogenase NAD-binding" evidence="7">
    <location>
        <begin position="74"/>
        <end position="153"/>
    </location>
</feature>
<evidence type="ECO:0000256" key="3">
    <source>
        <dbReference type="ARBA" id="ARBA00022526"/>
    </source>
</evidence>
<evidence type="ECO:0000256" key="6">
    <source>
        <dbReference type="ARBA" id="ARBA00023277"/>
    </source>
</evidence>
<sequence length="326" mass="36523">MGSGEWFLQKRDSFRNDSFSGTENVPEIGCLSIIVLGASGDLAKKTFPAPGISTAGRGACFRLCKAGYLVTERSSLPSEDVSKFLQLIKYVSGTYAAAEGFQLLDKEIMKHEISKSCQKGSSRILFYLALPPSVYPSVCRMIRKYCMNKCRIIGVFKNGCYNNTTRRELQPLVCQTVVEAIPLNRLASLEGLAAALVKSIYGRHQGRSSGGTMENKVLQPLTPSLRGVLRLAYFRAMNWLCIEIQGLFRYLFRCRLVREWDEIIIIKEFRREFLGVIGRRGERVEIFICLAVAFFVYRGDMCGERNDIHGELGSDILCRGMKCAAA</sequence>
<dbReference type="EC" id="1.1.1.49" evidence="2"/>
<dbReference type="Gene3D" id="3.40.50.720">
    <property type="entry name" value="NAD(P)-binding Rossmann-like Domain"/>
    <property type="match status" value="1"/>
</dbReference>
<evidence type="ECO:0000259" key="7">
    <source>
        <dbReference type="Pfam" id="PF00479"/>
    </source>
</evidence>
<dbReference type="GO" id="GO:0006006">
    <property type="term" value="P:glucose metabolic process"/>
    <property type="evidence" value="ECO:0007669"/>
    <property type="project" value="UniProtKB-KW"/>
</dbReference>
<dbReference type="PANTHER" id="PTHR23429:SF0">
    <property type="entry name" value="GLUCOSE-6-PHOSPHATE 1-DEHYDROGENASE"/>
    <property type="match status" value="1"/>
</dbReference>
<keyword evidence="5" id="KW-0560">Oxidoreductase</keyword>
<evidence type="ECO:0000256" key="5">
    <source>
        <dbReference type="ARBA" id="ARBA00023002"/>
    </source>
</evidence>
<dbReference type="InterPro" id="IPR001282">
    <property type="entry name" value="G6P_DH"/>
</dbReference>
<dbReference type="InterPro" id="IPR036291">
    <property type="entry name" value="NAD(P)-bd_dom_sf"/>
</dbReference>
<dbReference type="SUPFAM" id="SSF51735">
    <property type="entry name" value="NAD(P)-binding Rossmann-fold domains"/>
    <property type="match status" value="1"/>
</dbReference>
<evidence type="ECO:0000256" key="1">
    <source>
        <dbReference type="ARBA" id="ARBA00004937"/>
    </source>
</evidence>
<keyword evidence="6" id="KW-0119">Carbohydrate metabolism</keyword>
<organism evidence="8 9">
    <name type="scientific">Hibiscus syriacus</name>
    <name type="common">Rose of Sharon</name>
    <dbReference type="NCBI Taxonomy" id="106335"/>
    <lineage>
        <taxon>Eukaryota</taxon>
        <taxon>Viridiplantae</taxon>
        <taxon>Streptophyta</taxon>
        <taxon>Embryophyta</taxon>
        <taxon>Tracheophyta</taxon>
        <taxon>Spermatophyta</taxon>
        <taxon>Magnoliopsida</taxon>
        <taxon>eudicotyledons</taxon>
        <taxon>Gunneridae</taxon>
        <taxon>Pentapetalae</taxon>
        <taxon>rosids</taxon>
        <taxon>malvids</taxon>
        <taxon>Malvales</taxon>
        <taxon>Malvaceae</taxon>
        <taxon>Malvoideae</taxon>
        <taxon>Hibiscus</taxon>
    </lineage>
</organism>
<comment type="pathway">
    <text evidence="1">Carbohydrate degradation; pentose phosphate pathway; D-ribulose 5-phosphate from D-glucose 6-phosphate (oxidative stage): step 1/3.</text>
</comment>
<dbReference type="GO" id="GO:0009051">
    <property type="term" value="P:pentose-phosphate shunt, oxidative branch"/>
    <property type="evidence" value="ECO:0007669"/>
    <property type="project" value="TreeGrafter"/>
</dbReference>
<keyword evidence="3" id="KW-0313">Glucose metabolism</keyword>
<evidence type="ECO:0000256" key="4">
    <source>
        <dbReference type="ARBA" id="ARBA00022857"/>
    </source>
</evidence>
<proteinExistence type="predicted"/>
<accession>A0A6A3A1A4</accession>
<protein>
    <recommendedName>
        <fullName evidence="2">glucose-6-phosphate dehydrogenase (NADP(+))</fullName>
        <ecNumber evidence="2">1.1.1.49</ecNumber>
    </recommendedName>
</protein>
<keyword evidence="9" id="KW-1185">Reference proteome</keyword>
<gene>
    <name evidence="8" type="ORF">F3Y22_tig00110633pilonHSYRG00105</name>
</gene>
<dbReference type="GO" id="GO:0005829">
    <property type="term" value="C:cytosol"/>
    <property type="evidence" value="ECO:0007669"/>
    <property type="project" value="TreeGrafter"/>
</dbReference>
<dbReference type="Pfam" id="PF00479">
    <property type="entry name" value="G6PD_N"/>
    <property type="match status" value="1"/>
</dbReference>
<dbReference type="GO" id="GO:0050661">
    <property type="term" value="F:NADP binding"/>
    <property type="evidence" value="ECO:0007669"/>
    <property type="project" value="InterPro"/>
</dbReference>
<dbReference type="Proteomes" id="UP000436088">
    <property type="component" value="Unassembled WGS sequence"/>
</dbReference>
<evidence type="ECO:0000313" key="8">
    <source>
        <dbReference type="EMBL" id="KAE8697112.1"/>
    </source>
</evidence>